<dbReference type="InterPro" id="IPR011989">
    <property type="entry name" value="ARM-like"/>
</dbReference>
<dbReference type="GO" id="GO:0045179">
    <property type="term" value="C:apical cortex"/>
    <property type="evidence" value="ECO:0007669"/>
    <property type="project" value="TreeGrafter"/>
</dbReference>
<comment type="caution">
    <text evidence="3">The sequence shown here is derived from an EMBL/GenBank/DDBJ whole genome shotgun (WGS) entry which is preliminary data.</text>
</comment>
<protein>
    <recommendedName>
        <fullName evidence="2">Protein inscuteable homologue C-terminal domain-containing protein</fullName>
    </recommendedName>
</protein>
<dbReference type="InterPro" id="IPR045789">
    <property type="entry name" value="Insc_C"/>
</dbReference>
<dbReference type="Proteomes" id="UP001196413">
    <property type="component" value="Unassembled WGS sequence"/>
</dbReference>
<dbReference type="GO" id="GO:0045176">
    <property type="term" value="P:apical protein localization"/>
    <property type="evidence" value="ECO:0007669"/>
    <property type="project" value="TreeGrafter"/>
</dbReference>
<feature type="compositionally biased region" description="Basic and acidic residues" evidence="1">
    <location>
        <begin position="225"/>
        <end position="237"/>
    </location>
</feature>
<accession>A0AAD5QLG1</accession>
<dbReference type="PANTHER" id="PTHR21386">
    <property type="entry name" value="INSCUTEABLE"/>
    <property type="match status" value="1"/>
</dbReference>
<feature type="domain" description="Protein inscuteable homologue C-terminal" evidence="2">
    <location>
        <begin position="343"/>
        <end position="602"/>
    </location>
</feature>
<dbReference type="GO" id="GO:0008356">
    <property type="term" value="P:asymmetric cell division"/>
    <property type="evidence" value="ECO:0007669"/>
    <property type="project" value="InterPro"/>
</dbReference>
<dbReference type="AlphaFoldDB" id="A0AAD5QLG1"/>
<feature type="region of interest" description="Disordered" evidence="1">
    <location>
        <begin position="160"/>
        <end position="237"/>
    </location>
</feature>
<dbReference type="GO" id="GO:0009786">
    <property type="term" value="P:regulation of asymmetric cell division"/>
    <property type="evidence" value="ECO:0007669"/>
    <property type="project" value="TreeGrafter"/>
</dbReference>
<dbReference type="Pfam" id="PF19427">
    <property type="entry name" value="Insc_C"/>
    <property type="match status" value="1"/>
</dbReference>
<dbReference type="EMBL" id="JAHQIW010001846">
    <property type="protein sequence ID" value="KAJ1353814.1"/>
    <property type="molecule type" value="Genomic_DNA"/>
</dbReference>
<dbReference type="SUPFAM" id="SSF48371">
    <property type="entry name" value="ARM repeat"/>
    <property type="match status" value="1"/>
</dbReference>
<dbReference type="Gene3D" id="1.25.10.10">
    <property type="entry name" value="Leucine-rich Repeat Variant"/>
    <property type="match status" value="1"/>
</dbReference>
<dbReference type="InterPro" id="IPR039921">
    <property type="entry name" value="Inscuteable"/>
</dbReference>
<evidence type="ECO:0000313" key="3">
    <source>
        <dbReference type="EMBL" id="KAJ1353814.1"/>
    </source>
</evidence>
<dbReference type="InterPro" id="IPR016024">
    <property type="entry name" value="ARM-type_fold"/>
</dbReference>
<reference evidence="3" key="1">
    <citation type="submission" date="2021-06" db="EMBL/GenBank/DDBJ databases">
        <title>Parelaphostrongylus tenuis whole genome reference sequence.</title>
        <authorList>
            <person name="Garwood T.J."/>
            <person name="Larsen P.A."/>
            <person name="Fountain-Jones N.M."/>
            <person name="Garbe J.R."/>
            <person name="Macchietto M.G."/>
            <person name="Kania S.A."/>
            <person name="Gerhold R.W."/>
            <person name="Richards J.E."/>
            <person name="Wolf T.M."/>
        </authorList>
    </citation>
    <scope>NUCLEOTIDE SEQUENCE</scope>
    <source>
        <strain evidence="3">MNPRO001-30</strain>
        <tissue evidence="3">Meninges</tissue>
    </source>
</reference>
<name>A0AAD5QLG1_PARTN</name>
<proteinExistence type="predicted"/>
<feature type="compositionally biased region" description="Polar residues" evidence="1">
    <location>
        <begin position="190"/>
        <end position="224"/>
    </location>
</feature>
<dbReference type="GO" id="GO:0008093">
    <property type="term" value="F:cytoskeletal anchor activity"/>
    <property type="evidence" value="ECO:0007669"/>
    <property type="project" value="TreeGrafter"/>
</dbReference>
<evidence type="ECO:0000313" key="4">
    <source>
        <dbReference type="Proteomes" id="UP001196413"/>
    </source>
</evidence>
<dbReference type="PANTHER" id="PTHR21386:SF0">
    <property type="entry name" value="PROTEIN INSCUTEABLE HOMOLOG"/>
    <property type="match status" value="1"/>
</dbReference>
<dbReference type="GO" id="GO:0000132">
    <property type="term" value="P:establishment of mitotic spindle orientation"/>
    <property type="evidence" value="ECO:0007669"/>
    <property type="project" value="TreeGrafter"/>
</dbReference>
<keyword evidence="4" id="KW-1185">Reference proteome</keyword>
<gene>
    <name evidence="3" type="ORF">KIN20_010569</name>
</gene>
<organism evidence="3 4">
    <name type="scientific">Parelaphostrongylus tenuis</name>
    <name type="common">Meningeal worm</name>
    <dbReference type="NCBI Taxonomy" id="148309"/>
    <lineage>
        <taxon>Eukaryota</taxon>
        <taxon>Metazoa</taxon>
        <taxon>Ecdysozoa</taxon>
        <taxon>Nematoda</taxon>
        <taxon>Chromadorea</taxon>
        <taxon>Rhabditida</taxon>
        <taxon>Rhabditina</taxon>
        <taxon>Rhabditomorpha</taxon>
        <taxon>Strongyloidea</taxon>
        <taxon>Metastrongylidae</taxon>
        <taxon>Parelaphostrongylus</taxon>
    </lineage>
</organism>
<evidence type="ECO:0000256" key="1">
    <source>
        <dbReference type="SAM" id="MobiDB-lite"/>
    </source>
</evidence>
<sequence>MPSRTRNVAVPPKIVGGGGQRQVKYCNLTERKYEDARHNSVPDLIPVQSTLDLIEACKFNEHEATVANASTDVYNDGDADFSSCLPSAAGLTSEFSWALPGLRSSGASTVQSNAQRLNSNFTHSKSPPAYDMLQTTVEKNGSPRTVVNRRLILRRKLAANQEVSEQIAENDKISGRHHPSSEIPRVPPHITSSPKSMRSDSTFSVDSGQCSGDVALTSQQSFSSSKEDRDDKEHLEEPSSIFHFYQQRCLPGYARIASTMDHVLRMASSISSLLSAPSDPSTAKDLLEKTNAFIQIIEASPCAQHLPKYDTGVVKLQVNDLQRESAESGRPLGITNYFTIVLRKMIEQVLQIFCKIITRYLTECSNKDRLVLIALEHFIHLILFGDELCLEAIQCGGLNSVLKLVKQPSTPSDTCQLLLRALAVLCGVSKGCLTLLALGGQEVVLTHLSSNSIPSSIEAAGVLTQLTNPQHAFVQLQNLEPILTRLLELIDICDTGETLLLVSAALSNASLQDPYAIDILYRQNTIARLINAYNRQDCSTIFVQEQIVTILCRLAARRYEEALISQGAVPMLLEMLTVTDSKHSDYCKRIRYKAAVCIGTLAATGIGLKSLYVNKGFAILTYVLEMENSPANPLNMICTNIRNRLETKYQIESTV</sequence>
<evidence type="ECO:0000259" key="2">
    <source>
        <dbReference type="Pfam" id="PF19427"/>
    </source>
</evidence>